<keyword evidence="3" id="KW-1185">Reference proteome</keyword>
<dbReference type="Pfam" id="PF12146">
    <property type="entry name" value="Hydrolase_4"/>
    <property type="match status" value="1"/>
</dbReference>
<dbReference type="STRING" id="1043493.SAMN05421637_2791"/>
<protein>
    <recommendedName>
        <fullName evidence="1">Serine aminopeptidase S33 domain-containing protein</fullName>
    </recommendedName>
</protein>
<dbReference type="PANTHER" id="PTHR43265:SF1">
    <property type="entry name" value="ESTERASE ESTD"/>
    <property type="match status" value="1"/>
</dbReference>
<evidence type="ECO:0000313" key="2">
    <source>
        <dbReference type="EMBL" id="SEJ71778.1"/>
    </source>
</evidence>
<dbReference type="GO" id="GO:0052689">
    <property type="term" value="F:carboxylic ester hydrolase activity"/>
    <property type="evidence" value="ECO:0007669"/>
    <property type="project" value="TreeGrafter"/>
</dbReference>
<dbReference type="PANTHER" id="PTHR43265">
    <property type="entry name" value="ESTERASE ESTD"/>
    <property type="match status" value="1"/>
</dbReference>
<accession>A0A1H7B2V0</accession>
<evidence type="ECO:0000313" key="3">
    <source>
        <dbReference type="Proteomes" id="UP000183315"/>
    </source>
</evidence>
<proteinExistence type="predicted"/>
<name>A0A1H7B2V0_9MICO</name>
<dbReference type="EMBL" id="FNZI01000011">
    <property type="protein sequence ID" value="SEJ71778.1"/>
    <property type="molecule type" value="Genomic_DNA"/>
</dbReference>
<organism evidence="2 3">
    <name type="scientific">Demequina mangrovi</name>
    <dbReference type="NCBI Taxonomy" id="1043493"/>
    <lineage>
        <taxon>Bacteria</taxon>
        <taxon>Bacillati</taxon>
        <taxon>Actinomycetota</taxon>
        <taxon>Actinomycetes</taxon>
        <taxon>Micrococcales</taxon>
        <taxon>Demequinaceae</taxon>
        <taxon>Demequina</taxon>
    </lineage>
</organism>
<dbReference type="Gene3D" id="3.40.50.1820">
    <property type="entry name" value="alpha/beta hydrolase"/>
    <property type="match status" value="1"/>
</dbReference>
<dbReference type="AlphaFoldDB" id="A0A1H7B2V0"/>
<dbReference type="InterPro" id="IPR029058">
    <property type="entry name" value="AB_hydrolase_fold"/>
</dbReference>
<dbReference type="Proteomes" id="UP000183315">
    <property type="component" value="Unassembled WGS sequence"/>
</dbReference>
<dbReference type="RefSeq" id="WP_042216924.1">
    <property type="nucleotide sequence ID" value="NZ_BBLU01000024.1"/>
</dbReference>
<sequence length="304" mass="32566">MTVTETTIDVAGATLAATFTSPSGPGPFPAALILAGSGPLDRDGDAKRVPLHVSRDLAGMCEAQGWATLRFDKRGVGGSTGEYLPTGFWDELADARAALAWLQARPETGPVIVIGHSLGASFAAELAAENDDVAGAILLAATAKTGEETLLWQAPQVARGLPRFAQVVLRLTRTDVVKQQRKALDRLRASTGDVERIQGARVNARWMREFLAYDPRPALDRLSVPVLALTGEKDVQVDPADLEAIRAAAPTAETHLVPDVDHILRHEPAAVSNVQRYRKQALQPIAAEVEGRVDAWLARMPATR</sequence>
<dbReference type="InterPro" id="IPR022742">
    <property type="entry name" value="Hydrolase_4"/>
</dbReference>
<reference evidence="3" key="1">
    <citation type="submission" date="2016-10" db="EMBL/GenBank/DDBJ databases">
        <authorList>
            <person name="Varghese N."/>
        </authorList>
    </citation>
    <scope>NUCLEOTIDE SEQUENCE [LARGE SCALE GENOMIC DNA]</scope>
    <source>
        <strain evidence="3">DSM 24868</strain>
    </source>
</reference>
<dbReference type="eggNOG" id="COG1073">
    <property type="taxonomic scope" value="Bacteria"/>
</dbReference>
<feature type="domain" description="Serine aminopeptidase S33" evidence="1">
    <location>
        <begin position="58"/>
        <end position="268"/>
    </location>
</feature>
<dbReference type="InterPro" id="IPR053145">
    <property type="entry name" value="AB_hydrolase_Est10"/>
</dbReference>
<gene>
    <name evidence="2" type="ORF">SAMN05421637_2791</name>
</gene>
<evidence type="ECO:0000259" key="1">
    <source>
        <dbReference type="Pfam" id="PF12146"/>
    </source>
</evidence>
<dbReference type="OrthoDB" id="63034at2"/>
<dbReference type="SUPFAM" id="SSF53474">
    <property type="entry name" value="alpha/beta-Hydrolases"/>
    <property type="match status" value="1"/>
</dbReference>